<dbReference type="Proteomes" id="UP000019384">
    <property type="component" value="Unassembled WGS sequence"/>
</dbReference>
<feature type="compositionally biased region" description="Polar residues" evidence="5">
    <location>
        <begin position="314"/>
        <end position="324"/>
    </location>
</feature>
<feature type="region of interest" description="Disordered" evidence="5">
    <location>
        <begin position="266"/>
        <end position="354"/>
    </location>
</feature>
<feature type="transmembrane region" description="Helical" evidence="6">
    <location>
        <begin position="585"/>
        <end position="604"/>
    </location>
</feature>
<evidence type="ECO:0000256" key="1">
    <source>
        <dbReference type="ARBA" id="ARBA00004141"/>
    </source>
</evidence>
<keyword evidence="10" id="KW-1185">Reference proteome</keyword>
<feature type="region of interest" description="Disordered" evidence="5">
    <location>
        <begin position="190"/>
        <end position="224"/>
    </location>
</feature>
<feature type="transmembrane region" description="Helical" evidence="6">
    <location>
        <begin position="632"/>
        <end position="651"/>
    </location>
</feature>
<evidence type="ECO:0000313" key="10">
    <source>
        <dbReference type="Proteomes" id="UP000019384"/>
    </source>
</evidence>
<feature type="transmembrane region" description="Helical" evidence="6">
    <location>
        <begin position="550"/>
        <end position="573"/>
    </location>
</feature>
<dbReference type="PANTHER" id="PTHR21576">
    <property type="entry name" value="UNCHARACTERIZED NODULIN-LIKE PROTEIN"/>
    <property type="match status" value="1"/>
</dbReference>
<feature type="transmembrane region" description="Helical" evidence="6">
    <location>
        <begin position="450"/>
        <end position="475"/>
    </location>
</feature>
<evidence type="ECO:0000256" key="6">
    <source>
        <dbReference type="SAM" id="Phobius"/>
    </source>
</evidence>
<feature type="signal peptide" evidence="7">
    <location>
        <begin position="1"/>
        <end position="20"/>
    </location>
</feature>
<comment type="subcellular location">
    <subcellularLocation>
        <location evidence="1">Membrane</location>
        <topology evidence="1">Multi-pass membrane protein</topology>
    </subcellularLocation>
</comment>
<feature type="transmembrane region" description="Helical" evidence="6">
    <location>
        <begin position="98"/>
        <end position="119"/>
    </location>
</feature>
<evidence type="ECO:0000313" key="9">
    <source>
        <dbReference type="EMBL" id="CDK26005.1"/>
    </source>
</evidence>
<keyword evidence="2 6" id="KW-0812">Transmembrane</keyword>
<protein>
    <recommendedName>
        <fullName evidence="8">Nodulin-like domain-containing protein</fullName>
    </recommendedName>
</protein>
<keyword evidence="7" id="KW-0732">Signal</keyword>
<dbReference type="STRING" id="1382522.W6MV13"/>
<accession>W6MV13</accession>
<evidence type="ECO:0000256" key="2">
    <source>
        <dbReference type="ARBA" id="ARBA00022692"/>
    </source>
</evidence>
<sequence length="660" mass="70767">MPQSRLTVLFFSGLVALATGTPYLYGVYSPQLIQRCGLTASDSATLSFATSVGTSLASLPVGMFVDRGGPQWAVCVGAITQVFGFATLYIAYKTQLSNVPLLFFAMFCTGVGSIMAYYATLKVATANFPNHRGTAGAVPVSGYGLSALMYSTIAAYFFKDDTAGLLRFISIFCALLIGSGSLFVKIVRREEGSDDESDEEDETNPSTGATAAKQPPNHESEYGGFLAGHRGSFANINIARNDSHSSLFSYAESTFSQSSASVSSSLQAPLSPQHQVPQPIMTTTNTISSHPSFQRPSPQFSLSSSPTALRIPSGSPQQMTHSAQSTKLSTSVNSSLSSSPVISNERSSLPTRGSFVFRPAPVPVPSGSPRGSSGFMKRMQQYRTGSDSAVDEEAPLVQPESRDKSFTNYHAVRSDSSLSDLAPTAPLRLRRRRKRLTATQHIAKLLHNKVFLSNCLVMMGLSAVGQVYIYSIGFIAKALVSEERGSGAAQALQVSIISFSSFLGRLHSGPCSDLIRKRFKMQRLWVIVIALTAMTVGQGLVIFAKTTSALSVSSLLIGMAYGAAFGTFPSIMADQFGSKGFTTTWGLAGTGPIFAFLLLTKVFGHVYDHNSTTDAISGLRVCHLGRGCYADVFKLTTAICVALYFGLFALIRHNYMKEKR</sequence>
<dbReference type="InterPro" id="IPR010658">
    <property type="entry name" value="Nodulin-like"/>
</dbReference>
<dbReference type="PANTHER" id="PTHR21576:SF166">
    <property type="entry name" value="ADR278WP"/>
    <property type="match status" value="1"/>
</dbReference>
<evidence type="ECO:0000256" key="5">
    <source>
        <dbReference type="SAM" id="MobiDB-lite"/>
    </source>
</evidence>
<dbReference type="SUPFAM" id="SSF103473">
    <property type="entry name" value="MFS general substrate transporter"/>
    <property type="match status" value="1"/>
</dbReference>
<proteinExistence type="predicted"/>
<feature type="domain" description="Nodulin-like" evidence="8">
    <location>
        <begin position="7"/>
        <end position="196"/>
    </location>
</feature>
<evidence type="ECO:0000256" key="7">
    <source>
        <dbReference type="SAM" id="SignalP"/>
    </source>
</evidence>
<reference evidence="9" key="2">
    <citation type="submission" date="2014-02" db="EMBL/GenBank/DDBJ databases">
        <title>Complete DNA sequence of /Kuraishia capsulata/ illustrates novel genomic features among budding yeasts (/Saccharomycotina/).</title>
        <authorList>
            <person name="Morales L."/>
            <person name="Noel B."/>
            <person name="Porcel B."/>
            <person name="Marcet-Houben M."/>
            <person name="Hullo M-F."/>
            <person name="Sacerdot C."/>
            <person name="Tekaia F."/>
            <person name="Leh-Louis V."/>
            <person name="Despons L."/>
            <person name="Khanna V."/>
            <person name="Aury J-M."/>
            <person name="Barbe V."/>
            <person name="Couloux A."/>
            <person name="Labadie K."/>
            <person name="Pelletier E."/>
            <person name="Souciet J-L."/>
            <person name="Boekhout T."/>
            <person name="Gabaldon T."/>
            <person name="Wincker P."/>
            <person name="Dujon B."/>
        </authorList>
    </citation>
    <scope>NUCLEOTIDE SEQUENCE</scope>
    <source>
        <strain evidence="9">CBS 1993</strain>
    </source>
</reference>
<keyword evidence="3 6" id="KW-1133">Transmembrane helix</keyword>
<feature type="transmembrane region" description="Helical" evidence="6">
    <location>
        <begin position="164"/>
        <end position="184"/>
    </location>
</feature>
<keyword evidence="4 6" id="KW-0472">Membrane</keyword>
<feature type="compositionally biased region" description="Acidic residues" evidence="5">
    <location>
        <begin position="192"/>
        <end position="203"/>
    </location>
</feature>
<feature type="transmembrane region" description="Helical" evidence="6">
    <location>
        <begin position="72"/>
        <end position="92"/>
    </location>
</feature>
<dbReference type="EMBL" id="HG793126">
    <property type="protein sequence ID" value="CDK26005.1"/>
    <property type="molecule type" value="Genomic_DNA"/>
</dbReference>
<reference evidence="9" key="1">
    <citation type="submission" date="2013-12" db="EMBL/GenBank/DDBJ databases">
        <authorList>
            <person name="Genoscope - CEA"/>
        </authorList>
    </citation>
    <scope>NUCLEOTIDE SEQUENCE</scope>
    <source>
        <strain evidence="9">CBS 1993</strain>
    </source>
</reference>
<organism evidence="9 10">
    <name type="scientific">Kuraishia capsulata CBS 1993</name>
    <dbReference type="NCBI Taxonomy" id="1382522"/>
    <lineage>
        <taxon>Eukaryota</taxon>
        <taxon>Fungi</taxon>
        <taxon>Dikarya</taxon>
        <taxon>Ascomycota</taxon>
        <taxon>Saccharomycotina</taxon>
        <taxon>Pichiomycetes</taxon>
        <taxon>Pichiales</taxon>
        <taxon>Pichiaceae</taxon>
        <taxon>Kuraishia</taxon>
    </lineage>
</organism>
<feature type="compositionally biased region" description="Low complexity" evidence="5">
    <location>
        <begin position="325"/>
        <end position="344"/>
    </location>
</feature>
<dbReference type="GO" id="GO:0000329">
    <property type="term" value="C:fungal-type vacuole membrane"/>
    <property type="evidence" value="ECO:0007669"/>
    <property type="project" value="TreeGrafter"/>
</dbReference>
<gene>
    <name evidence="9" type="ORF">KUCA_T00001976001</name>
</gene>
<dbReference type="GO" id="GO:0022857">
    <property type="term" value="F:transmembrane transporter activity"/>
    <property type="evidence" value="ECO:0007669"/>
    <property type="project" value="InterPro"/>
</dbReference>
<evidence type="ECO:0000256" key="4">
    <source>
        <dbReference type="ARBA" id="ARBA00023136"/>
    </source>
</evidence>
<dbReference type="Pfam" id="PF06813">
    <property type="entry name" value="Nodulin-like"/>
    <property type="match status" value="1"/>
</dbReference>
<evidence type="ECO:0000259" key="8">
    <source>
        <dbReference type="Pfam" id="PF06813"/>
    </source>
</evidence>
<dbReference type="InterPro" id="IPR011701">
    <property type="entry name" value="MFS"/>
</dbReference>
<feature type="transmembrane region" description="Helical" evidence="6">
    <location>
        <begin position="524"/>
        <end position="544"/>
    </location>
</feature>
<dbReference type="OrthoDB" id="410267at2759"/>
<feature type="compositionally biased region" description="Polar residues" evidence="5">
    <location>
        <begin position="273"/>
        <end position="307"/>
    </location>
</feature>
<feature type="transmembrane region" description="Helical" evidence="6">
    <location>
        <begin position="140"/>
        <end position="158"/>
    </location>
</feature>
<dbReference type="Gene3D" id="1.20.1250.20">
    <property type="entry name" value="MFS general substrate transporter like domains"/>
    <property type="match status" value="2"/>
</dbReference>
<evidence type="ECO:0000256" key="3">
    <source>
        <dbReference type="ARBA" id="ARBA00022989"/>
    </source>
</evidence>
<name>W6MV13_9ASCO</name>
<dbReference type="GeneID" id="34519403"/>
<feature type="chain" id="PRO_5004879171" description="Nodulin-like domain-containing protein" evidence="7">
    <location>
        <begin position="21"/>
        <end position="660"/>
    </location>
</feature>
<dbReference type="RefSeq" id="XP_022458015.1">
    <property type="nucleotide sequence ID" value="XM_022604211.1"/>
</dbReference>
<dbReference type="InterPro" id="IPR036259">
    <property type="entry name" value="MFS_trans_sf"/>
</dbReference>
<dbReference type="AlphaFoldDB" id="W6MV13"/>
<dbReference type="HOGENOM" id="CLU_012596_0_1_1"/>
<dbReference type="Pfam" id="PF07690">
    <property type="entry name" value="MFS_1"/>
    <property type="match status" value="1"/>
</dbReference>